<protein>
    <submittedName>
        <fullName evidence="7">Alkyl/aryl-sulfatase</fullName>
    </submittedName>
</protein>
<sequence>MLVWKSLLSSSAIAIVLGLQPAQAEEPSAETSAANAAVLESLPFETDQQDFDWAMRGFIATREDPKITDEDGRVIWDLSATEFLSGDAPDTTNPSLWRNARLMAVSGLFQSAKDVYQVRGFDLANVTFVRGETGWIVIDPLTSGETATAAFELLRKEVGDAPISAIVYTHSHGDHYGGSKAMMPYAKADIPIIAPAGFVEEAISENIIAGPAMRRRAMYHVGDPLALNAREKIGTGLGVGLAVGSFGMVPPNTLVSETGEALTVDGVRMVFQMTSGTEAPAEFNIGFPDLGVVNIAENANPTHHNILTPRGAKVRDAKTWSKSLTEAIDMFDYADVLVVSHGWPVFGSEEITEYLGFQRDAYAYLHDQTVRMMNQGQTLQEIADAFKLPEALAKKWYNRPYYGDYRFNTRAVYQFYLGWFDGNPVHLAPLPPEKAGQKYVTAMGGAEAVLAMAQTSYNAGDYQWVSELLNKLVFADDTNAPAKALLADTYEQMGWQEENALWRNFYLTGAYELRNGVRALPESNAMRSAETLAGIPTEAIFDVLSTQVNPERAGDLSLRLGFVFPDRDESFTLTLRNGVLIQQDKLLGDETYDVQLTANRADFLNAMRGEGGLQQAIASGAASLTGNPQALRQLAGVLDQPDPVFAIVTP</sequence>
<evidence type="ECO:0000256" key="1">
    <source>
        <dbReference type="ARBA" id="ARBA00022723"/>
    </source>
</evidence>
<dbReference type="SMART" id="SM00849">
    <property type="entry name" value="Lactamase_B"/>
    <property type="match status" value="1"/>
</dbReference>
<evidence type="ECO:0000256" key="5">
    <source>
        <dbReference type="SAM" id="SignalP"/>
    </source>
</evidence>
<evidence type="ECO:0000256" key="3">
    <source>
        <dbReference type="ARBA" id="ARBA00022833"/>
    </source>
</evidence>
<dbReference type="InterPro" id="IPR044097">
    <property type="entry name" value="Bds1/SdsA1_MBL-fold"/>
</dbReference>
<dbReference type="Pfam" id="PF14864">
    <property type="entry name" value="Alkyl_sulf_C"/>
    <property type="match status" value="1"/>
</dbReference>
<feature type="signal peptide" evidence="5">
    <location>
        <begin position="1"/>
        <end position="24"/>
    </location>
</feature>
<dbReference type="InterPro" id="IPR038536">
    <property type="entry name" value="Alkyl/aryl-sulf_dimr_sf"/>
</dbReference>
<dbReference type="InterPro" id="IPR052195">
    <property type="entry name" value="Bact_Alkyl/Aryl-Sulfatase"/>
</dbReference>
<feature type="chain" id="PRO_5046400038" evidence="5">
    <location>
        <begin position="25"/>
        <end position="650"/>
    </location>
</feature>
<keyword evidence="3" id="KW-0862">Zinc</keyword>
<dbReference type="Pfam" id="PF00753">
    <property type="entry name" value="Lactamase_B"/>
    <property type="match status" value="1"/>
</dbReference>
<reference evidence="8" key="1">
    <citation type="journal article" date="2019" name="Int. J. Syst. Evol. Microbiol.">
        <title>The Global Catalogue of Microorganisms (GCM) 10K type strain sequencing project: providing services to taxonomists for standard genome sequencing and annotation.</title>
        <authorList>
            <consortium name="The Broad Institute Genomics Platform"/>
            <consortium name="The Broad Institute Genome Sequencing Center for Infectious Disease"/>
            <person name="Wu L."/>
            <person name="Ma J."/>
        </authorList>
    </citation>
    <scope>NUCLEOTIDE SEQUENCE [LARGE SCALE GENOMIC DNA]</scope>
    <source>
        <strain evidence="8">CGMCC-1.15741</strain>
    </source>
</reference>
<evidence type="ECO:0000256" key="2">
    <source>
        <dbReference type="ARBA" id="ARBA00022801"/>
    </source>
</evidence>
<dbReference type="InterPro" id="IPR036866">
    <property type="entry name" value="RibonucZ/Hydroxyglut_hydro"/>
</dbReference>
<proteinExistence type="inferred from homology"/>
<keyword evidence="5" id="KW-0732">Signal</keyword>
<dbReference type="SUPFAM" id="SSF56281">
    <property type="entry name" value="Metallo-hydrolase/oxidoreductase"/>
    <property type="match status" value="1"/>
</dbReference>
<comment type="similarity">
    <text evidence="4">Belongs to the metallo-beta-lactamase superfamily. Type III sulfatase family.</text>
</comment>
<dbReference type="InterPro" id="IPR029229">
    <property type="entry name" value="Alkyl_sulf_C"/>
</dbReference>
<accession>A0ABW1SDA8</accession>
<dbReference type="SUPFAM" id="SSF55718">
    <property type="entry name" value="SCP-like"/>
    <property type="match status" value="1"/>
</dbReference>
<dbReference type="Proteomes" id="UP001596303">
    <property type="component" value="Unassembled WGS sequence"/>
</dbReference>
<dbReference type="InterPro" id="IPR001279">
    <property type="entry name" value="Metallo-B-lactamas"/>
</dbReference>
<dbReference type="RefSeq" id="WP_377380082.1">
    <property type="nucleotide sequence ID" value="NZ_JBHSSW010000028.1"/>
</dbReference>
<name>A0ABW1SDA8_9PROT</name>
<organism evidence="7 8">
    <name type="scientific">Ponticaulis profundi</name>
    <dbReference type="NCBI Taxonomy" id="2665222"/>
    <lineage>
        <taxon>Bacteria</taxon>
        <taxon>Pseudomonadati</taxon>
        <taxon>Pseudomonadota</taxon>
        <taxon>Alphaproteobacteria</taxon>
        <taxon>Hyphomonadales</taxon>
        <taxon>Hyphomonadaceae</taxon>
        <taxon>Ponticaulis</taxon>
    </lineage>
</organism>
<evidence type="ECO:0000256" key="4">
    <source>
        <dbReference type="ARBA" id="ARBA00033751"/>
    </source>
</evidence>
<keyword evidence="2" id="KW-0378">Hydrolase</keyword>
<evidence type="ECO:0000259" key="6">
    <source>
        <dbReference type="SMART" id="SM00849"/>
    </source>
</evidence>
<dbReference type="Gene3D" id="3.30.1050.10">
    <property type="entry name" value="SCP2 sterol-binding domain"/>
    <property type="match status" value="1"/>
</dbReference>
<comment type="caution">
    <text evidence="7">The sequence shown here is derived from an EMBL/GenBank/DDBJ whole genome shotgun (WGS) entry which is preliminary data.</text>
</comment>
<gene>
    <name evidence="7" type="ORF">ACFQDM_14135</name>
</gene>
<keyword evidence="8" id="KW-1185">Reference proteome</keyword>
<feature type="domain" description="Metallo-beta-lactamase" evidence="6">
    <location>
        <begin position="123"/>
        <end position="341"/>
    </location>
</feature>
<dbReference type="Gene3D" id="3.60.15.30">
    <property type="entry name" value="Metallo-beta-lactamase domain"/>
    <property type="match status" value="1"/>
</dbReference>
<dbReference type="Pfam" id="PF14863">
    <property type="entry name" value="Alkyl_sulf_dimr"/>
    <property type="match status" value="1"/>
</dbReference>
<dbReference type="PANTHER" id="PTHR43223:SF1">
    <property type="entry name" value="ALKYL_ARYL-SULFATASE BDS1"/>
    <property type="match status" value="1"/>
</dbReference>
<dbReference type="EMBL" id="JBHSSW010000028">
    <property type="protein sequence ID" value="MFC6199221.1"/>
    <property type="molecule type" value="Genomic_DNA"/>
</dbReference>
<dbReference type="InterPro" id="IPR029228">
    <property type="entry name" value="Alkyl_sulf_dimr"/>
</dbReference>
<dbReference type="PANTHER" id="PTHR43223">
    <property type="entry name" value="ALKYL/ARYL-SULFATASE"/>
    <property type="match status" value="1"/>
</dbReference>
<evidence type="ECO:0000313" key="7">
    <source>
        <dbReference type="EMBL" id="MFC6199221.1"/>
    </source>
</evidence>
<evidence type="ECO:0000313" key="8">
    <source>
        <dbReference type="Proteomes" id="UP001596303"/>
    </source>
</evidence>
<dbReference type="Gene3D" id="1.25.40.880">
    <property type="entry name" value="Alkyl sulfatase, dimerisation domain"/>
    <property type="match status" value="1"/>
</dbReference>
<dbReference type="InterPro" id="IPR036527">
    <property type="entry name" value="SCP2_sterol-bd_dom_sf"/>
</dbReference>
<dbReference type="CDD" id="cd07710">
    <property type="entry name" value="arylsulfatase_Sdsa1-like_MBL-fold"/>
    <property type="match status" value="1"/>
</dbReference>
<keyword evidence="1" id="KW-0479">Metal-binding</keyword>